<comment type="caution">
    <text evidence="7">The sequence shown here is derived from an EMBL/GenBank/DDBJ whole genome shotgun (WGS) entry which is preliminary data.</text>
</comment>
<evidence type="ECO:0008006" key="9">
    <source>
        <dbReference type="Google" id="ProtNLM"/>
    </source>
</evidence>
<dbReference type="PANTHER" id="PTHR10416:SF0">
    <property type="entry name" value="DNA POLYMERASE DELTA SUBUNIT 2"/>
    <property type="match status" value="1"/>
</dbReference>
<evidence type="ECO:0000313" key="8">
    <source>
        <dbReference type="Proteomes" id="UP001353858"/>
    </source>
</evidence>
<name>A0AAN7QDI4_9COLE</name>
<dbReference type="InterPro" id="IPR007185">
    <property type="entry name" value="DNA_pol_a/d/e_bsu"/>
</dbReference>
<dbReference type="PANTHER" id="PTHR10416">
    <property type="entry name" value="DNA POLYMERASE DELTA SUBUNIT 2"/>
    <property type="match status" value="1"/>
</dbReference>
<comment type="similarity">
    <text evidence="2">Belongs to the DNA polymerase delta/II small subunit family.</text>
</comment>
<keyword evidence="8" id="KW-1185">Reference proteome</keyword>
<dbReference type="GO" id="GO:0003677">
    <property type="term" value="F:DNA binding"/>
    <property type="evidence" value="ECO:0007669"/>
    <property type="project" value="InterPro"/>
</dbReference>
<dbReference type="InterPro" id="IPR024826">
    <property type="entry name" value="DNA_pol_delta/II_ssu"/>
</dbReference>
<dbReference type="EMBL" id="JARPUR010000006">
    <property type="protein sequence ID" value="KAK4874518.1"/>
    <property type="molecule type" value="Genomic_DNA"/>
</dbReference>
<evidence type="ECO:0000259" key="6">
    <source>
        <dbReference type="Pfam" id="PF18018"/>
    </source>
</evidence>
<sequence length="433" mass="49044">MPEDISERKVLDYQNLSDRFKNQKKDFTKQYCNIYNVRLRQMKQILRKRIIKKWGDKYPICDLHKLSETDYSKCIVIGTIFKDQKLKPSVLKQLAESNSLVPQPVHVHFTDDSDTLYLEDELQRYEVIGNLSKDELVTGISCALLGSDLGKGKFNAEDFCFAGFQTQIERPILNEDLYVLFISGLDLVHIEKTLLSIRLLVNWLSGLIPDANDVNTKIIRLIIAGNSTRTSHEKIKSTISLTSRKVEMPEVIESVKLLDTILLELAQVIEVDVMPGEHDPSNHIMPQQAMHHCMFPNSMAYKSLNQVSNPYECELAGLRFLGSSGQPVSNILGFCEIPSPLKVLESCLKWSHIAPTAPDTLGCFPFYENDPFVIEHCPHVMFTGNQSLFDTEIVTGDDGQQVRLISIPEFANTKTVAILNLKNLDCFPMSFSV</sequence>
<dbReference type="Pfam" id="PF04042">
    <property type="entry name" value="DNA_pol_E_B"/>
    <property type="match status" value="1"/>
</dbReference>
<keyword evidence="4" id="KW-0539">Nucleus</keyword>
<dbReference type="CDD" id="cd07387">
    <property type="entry name" value="MPP_PolD2_C"/>
    <property type="match status" value="1"/>
</dbReference>
<evidence type="ECO:0000256" key="3">
    <source>
        <dbReference type="ARBA" id="ARBA00022705"/>
    </source>
</evidence>
<dbReference type="Proteomes" id="UP001353858">
    <property type="component" value="Unassembled WGS sequence"/>
</dbReference>
<evidence type="ECO:0000256" key="4">
    <source>
        <dbReference type="ARBA" id="ARBA00023242"/>
    </source>
</evidence>
<comment type="subcellular location">
    <subcellularLocation>
        <location evidence="1">Nucleus</location>
    </subcellularLocation>
</comment>
<dbReference type="InterPro" id="IPR040663">
    <property type="entry name" value="DNA_pol_D_N"/>
</dbReference>
<evidence type="ECO:0000313" key="7">
    <source>
        <dbReference type="EMBL" id="KAK4874518.1"/>
    </source>
</evidence>
<evidence type="ECO:0000256" key="2">
    <source>
        <dbReference type="ARBA" id="ARBA00006035"/>
    </source>
</evidence>
<feature type="domain" description="DNA polymerase delta subunit OB-fold" evidence="6">
    <location>
        <begin position="30"/>
        <end position="158"/>
    </location>
</feature>
<dbReference type="Gene3D" id="3.60.21.50">
    <property type="match status" value="1"/>
</dbReference>
<protein>
    <recommendedName>
        <fullName evidence="9">DNA polymerase delta subunit 2</fullName>
    </recommendedName>
</protein>
<organism evidence="7 8">
    <name type="scientific">Aquatica leii</name>
    <dbReference type="NCBI Taxonomy" id="1421715"/>
    <lineage>
        <taxon>Eukaryota</taxon>
        <taxon>Metazoa</taxon>
        <taxon>Ecdysozoa</taxon>
        <taxon>Arthropoda</taxon>
        <taxon>Hexapoda</taxon>
        <taxon>Insecta</taxon>
        <taxon>Pterygota</taxon>
        <taxon>Neoptera</taxon>
        <taxon>Endopterygota</taxon>
        <taxon>Coleoptera</taxon>
        <taxon>Polyphaga</taxon>
        <taxon>Elateriformia</taxon>
        <taxon>Elateroidea</taxon>
        <taxon>Lampyridae</taxon>
        <taxon>Luciolinae</taxon>
        <taxon>Aquatica</taxon>
    </lineage>
</organism>
<dbReference type="AlphaFoldDB" id="A0AAN7QDI4"/>
<keyword evidence="3" id="KW-0235">DNA replication</keyword>
<evidence type="ECO:0000256" key="1">
    <source>
        <dbReference type="ARBA" id="ARBA00004123"/>
    </source>
</evidence>
<evidence type="ECO:0000259" key="5">
    <source>
        <dbReference type="Pfam" id="PF04042"/>
    </source>
</evidence>
<proteinExistence type="inferred from homology"/>
<reference evidence="8" key="1">
    <citation type="submission" date="2023-01" db="EMBL/GenBank/DDBJ databases">
        <title>Key to firefly adult light organ development and bioluminescence: homeobox transcription factors regulate luciferase expression and transportation to peroxisome.</title>
        <authorList>
            <person name="Fu X."/>
        </authorList>
    </citation>
    <scope>NUCLEOTIDE SEQUENCE [LARGE SCALE GENOMIC DNA]</scope>
</reference>
<dbReference type="Pfam" id="PF18018">
    <property type="entry name" value="DNA_pol_D_N"/>
    <property type="match status" value="1"/>
</dbReference>
<gene>
    <name evidence="7" type="ORF">RN001_013878</name>
</gene>
<dbReference type="GO" id="GO:0043625">
    <property type="term" value="C:delta DNA polymerase complex"/>
    <property type="evidence" value="ECO:0007669"/>
    <property type="project" value="TreeGrafter"/>
</dbReference>
<dbReference type="GO" id="GO:0006271">
    <property type="term" value="P:DNA strand elongation involved in DNA replication"/>
    <property type="evidence" value="ECO:0007669"/>
    <property type="project" value="TreeGrafter"/>
</dbReference>
<accession>A0AAN7QDI4</accession>
<dbReference type="InterPro" id="IPR041863">
    <property type="entry name" value="PolD2_C"/>
</dbReference>
<feature type="domain" description="DNA polymerase alpha/delta/epsilon subunit B" evidence="5">
    <location>
        <begin position="179"/>
        <end position="389"/>
    </location>
</feature>